<dbReference type="GO" id="GO:1990841">
    <property type="term" value="F:promoter-specific chromatin binding"/>
    <property type="evidence" value="ECO:0007669"/>
    <property type="project" value="TreeGrafter"/>
</dbReference>
<reference evidence="7 8" key="1">
    <citation type="submission" date="2023-11" db="EMBL/GenBank/DDBJ databases">
        <title>Dfirmibasis_genome.</title>
        <authorList>
            <person name="Edelbroek B."/>
            <person name="Kjellin J."/>
            <person name="Jerlstrom-Hultqvist J."/>
            <person name="Soderbom F."/>
        </authorList>
    </citation>
    <scope>NUCLEOTIDE SEQUENCE [LARGE SCALE GENOMIC DNA]</scope>
    <source>
        <strain evidence="7 8">TNS-C-14</strain>
    </source>
</reference>
<evidence type="ECO:0000256" key="5">
    <source>
        <dbReference type="ARBA" id="ARBA00025730"/>
    </source>
</evidence>
<evidence type="ECO:0000256" key="6">
    <source>
        <dbReference type="SAM" id="MobiDB-lite"/>
    </source>
</evidence>
<evidence type="ECO:0000256" key="3">
    <source>
        <dbReference type="ARBA" id="ARBA00023163"/>
    </source>
</evidence>
<dbReference type="PRINTS" id="PR01443">
    <property type="entry name" value="TFIID30KDSUB"/>
</dbReference>
<dbReference type="Proteomes" id="UP001344447">
    <property type="component" value="Unassembled WGS sequence"/>
</dbReference>
<protein>
    <recommendedName>
        <fullName evidence="9">Transcription initiation factor TFIID subunit 10</fullName>
    </recommendedName>
</protein>
<dbReference type="GO" id="GO:0000124">
    <property type="term" value="C:SAGA complex"/>
    <property type="evidence" value="ECO:0007669"/>
    <property type="project" value="TreeGrafter"/>
</dbReference>
<dbReference type="GO" id="GO:0006367">
    <property type="term" value="P:transcription initiation at RNA polymerase II promoter"/>
    <property type="evidence" value="ECO:0007669"/>
    <property type="project" value="TreeGrafter"/>
</dbReference>
<evidence type="ECO:0000256" key="4">
    <source>
        <dbReference type="ARBA" id="ARBA00023242"/>
    </source>
</evidence>
<gene>
    <name evidence="7" type="ORF">RB653_007181</name>
</gene>
<evidence type="ECO:0000256" key="1">
    <source>
        <dbReference type="ARBA" id="ARBA00004123"/>
    </source>
</evidence>
<dbReference type="PANTHER" id="PTHR21242">
    <property type="entry name" value="TRANSCRIPTION INITIATION FACTOR TFIID SUBUNIT 10"/>
    <property type="match status" value="1"/>
</dbReference>
<comment type="caution">
    <text evidence="7">The sequence shown here is derived from an EMBL/GenBank/DDBJ whole genome shotgun (WGS) entry which is preliminary data.</text>
</comment>
<dbReference type="Pfam" id="PF03540">
    <property type="entry name" value="TAF10"/>
    <property type="match status" value="1"/>
</dbReference>
<dbReference type="EMBL" id="JAVFKY010000005">
    <property type="protein sequence ID" value="KAK5576043.1"/>
    <property type="molecule type" value="Genomic_DNA"/>
</dbReference>
<dbReference type="AlphaFoldDB" id="A0AAN7TV02"/>
<evidence type="ECO:0000256" key="2">
    <source>
        <dbReference type="ARBA" id="ARBA00023015"/>
    </source>
</evidence>
<feature type="region of interest" description="Disordered" evidence="6">
    <location>
        <begin position="128"/>
        <end position="177"/>
    </location>
</feature>
<sequence>MENEPIDYEEFINSLEDYVPTIPDEVVTYYLNKTGFSCTDHRIKRLISLATQKFISDVASDSLQFCKIRLQGTSREKTRKDKALVLTTDDLSQALREYGINIRKPEYFAENIPPQEIDEAAAATNAAALAAATATTTTTTTTPSKESKESTTSITSTAPTTPKEDSGESSKKKQKTK</sequence>
<name>A0AAN7TV02_9MYCE</name>
<keyword evidence="4" id="KW-0539">Nucleus</keyword>
<dbReference type="GO" id="GO:0016251">
    <property type="term" value="F:RNA polymerase II general transcription initiation factor activity"/>
    <property type="evidence" value="ECO:0007669"/>
    <property type="project" value="TreeGrafter"/>
</dbReference>
<keyword evidence="2" id="KW-0805">Transcription regulation</keyword>
<comment type="similarity">
    <text evidence="5">Belongs to the TAF10 family.</text>
</comment>
<dbReference type="CDD" id="cd07982">
    <property type="entry name" value="HFD_TAF10"/>
    <property type="match status" value="1"/>
</dbReference>
<keyword evidence="3" id="KW-0804">Transcription</keyword>
<comment type="subcellular location">
    <subcellularLocation>
        <location evidence="1">Nucleus</location>
    </subcellularLocation>
</comment>
<evidence type="ECO:0000313" key="8">
    <source>
        <dbReference type="Proteomes" id="UP001344447"/>
    </source>
</evidence>
<organism evidence="7 8">
    <name type="scientific">Dictyostelium firmibasis</name>
    <dbReference type="NCBI Taxonomy" id="79012"/>
    <lineage>
        <taxon>Eukaryota</taxon>
        <taxon>Amoebozoa</taxon>
        <taxon>Evosea</taxon>
        <taxon>Eumycetozoa</taxon>
        <taxon>Dictyostelia</taxon>
        <taxon>Dictyosteliales</taxon>
        <taxon>Dictyosteliaceae</taxon>
        <taxon>Dictyostelium</taxon>
    </lineage>
</organism>
<keyword evidence="8" id="KW-1185">Reference proteome</keyword>
<feature type="compositionally biased region" description="Basic and acidic residues" evidence="6">
    <location>
        <begin position="162"/>
        <end position="171"/>
    </location>
</feature>
<evidence type="ECO:0008006" key="9">
    <source>
        <dbReference type="Google" id="ProtNLM"/>
    </source>
</evidence>
<dbReference type="GO" id="GO:0005669">
    <property type="term" value="C:transcription factor TFIID complex"/>
    <property type="evidence" value="ECO:0007669"/>
    <property type="project" value="TreeGrafter"/>
</dbReference>
<dbReference type="PANTHER" id="PTHR21242:SF0">
    <property type="entry name" value="TRANSCRIPTION INITIATION FACTOR TFIID SUBUNIT 10"/>
    <property type="match status" value="1"/>
</dbReference>
<evidence type="ECO:0000313" key="7">
    <source>
        <dbReference type="EMBL" id="KAK5576043.1"/>
    </source>
</evidence>
<feature type="compositionally biased region" description="Low complexity" evidence="6">
    <location>
        <begin position="128"/>
        <end position="161"/>
    </location>
</feature>
<accession>A0AAN7TV02</accession>
<dbReference type="InterPro" id="IPR003923">
    <property type="entry name" value="TAF10"/>
</dbReference>
<proteinExistence type="inferred from homology"/>